<feature type="signal peptide" evidence="7">
    <location>
        <begin position="1"/>
        <end position="26"/>
    </location>
</feature>
<evidence type="ECO:0000256" key="4">
    <source>
        <dbReference type="ARBA" id="ARBA00023157"/>
    </source>
</evidence>
<evidence type="ECO:0000256" key="2">
    <source>
        <dbReference type="ARBA" id="ARBA00013831"/>
    </source>
</evidence>
<proteinExistence type="inferred from homology"/>
<dbReference type="InterPro" id="IPR050824">
    <property type="entry name" value="Thiol_disulfide_DsbA"/>
</dbReference>
<reference evidence="9 10" key="1">
    <citation type="submission" date="2022-06" db="EMBL/GenBank/DDBJ databases">
        <title>Sequencing the genomes of 1000 actinobacteria strains.</title>
        <authorList>
            <person name="Klenk H.-P."/>
        </authorList>
    </citation>
    <scope>NUCLEOTIDE SEQUENCE [LARGE SCALE GENOMIC DNA]</scope>
    <source>
        <strain evidence="9 10">DSM 41656</strain>
    </source>
</reference>
<dbReference type="PANTHER" id="PTHR35891:SF3">
    <property type="entry name" value="THIOL:DISULFIDE INTERCHANGE PROTEIN DSBL"/>
    <property type="match status" value="1"/>
</dbReference>
<keyword evidence="5" id="KW-0676">Redox-active center</keyword>
<feature type="region of interest" description="Disordered" evidence="6">
    <location>
        <begin position="25"/>
        <end position="45"/>
    </location>
</feature>
<dbReference type="SUPFAM" id="SSF52833">
    <property type="entry name" value="Thioredoxin-like"/>
    <property type="match status" value="1"/>
</dbReference>
<comment type="similarity">
    <text evidence="1">Belongs to the thioredoxin family. DsbA subfamily.</text>
</comment>
<organism evidence="9 10">
    <name type="scientific">Kitasatospora paracochleata</name>
    <dbReference type="NCBI Taxonomy" id="58354"/>
    <lineage>
        <taxon>Bacteria</taxon>
        <taxon>Bacillati</taxon>
        <taxon>Actinomycetota</taxon>
        <taxon>Actinomycetes</taxon>
        <taxon>Kitasatosporales</taxon>
        <taxon>Streptomycetaceae</taxon>
        <taxon>Kitasatospora</taxon>
    </lineage>
</organism>
<dbReference type="InterPro" id="IPR036249">
    <property type="entry name" value="Thioredoxin-like_sf"/>
</dbReference>
<keyword evidence="3 7" id="KW-0732">Signal</keyword>
<evidence type="ECO:0000256" key="5">
    <source>
        <dbReference type="ARBA" id="ARBA00023284"/>
    </source>
</evidence>
<dbReference type="Pfam" id="PF01323">
    <property type="entry name" value="DSBA"/>
    <property type="match status" value="1"/>
</dbReference>
<evidence type="ECO:0000313" key="10">
    <source>
        <dbReference type="Proteomes" id="UP001206483"/>
    </source>
</evidence>
<evidence type="ECO:0000259" key="8">
    <source>
        <dbReference type="Pfam" id="PF01323"/>
    </source>
</evidence>
<gene>
    <name evidence="9" type="ORF">FHR36_005407</name>
</gene>
<evidence type="ECO:0000256" key="6">
    <source>
        <dbReference type="SAM" id="MobiDB-lite"/>
    </source>
</evidence>
<feature type="domain" description="DSBA-like thioredoxin" evidence="8">
    <location>
        <begin position="85"/>
        <end position="190"/>
    </location>
</feature>
<evidence type="ECO:0000313" key="9">
    <source>
        <dbReference type="EMBL" id="MCP2312241.1"/>
    </source>
</evidence>
<protein>
    <recommendedName>
        <fullName evidence="2">Thiol:disulfide interchange protein DsbA</fullName>
    </recommendedName>
</protein>
<evidence type="ECO:0000256" key="3">
    <source>
        <dbReference type="ARBA" id="ARBA00022729"/>
    </source>
</evidence>
<dbReference type="RefSeq" id="WP_253801171.1">
    <property type="nucleotide sequence ID" value="NZ_BAAAUB010000069.1"/>
</dbReference>
<keyword evidence="10" id="KW-1185">Reference proteome</keyword>
<evidence type="ECO:0000256" key="1">
    <source>
        <dbReference type="ARBA" id="ARBA00005791"/>
    </source>
</evidence>
<dbReference type="InterPro" id="IPR001853">
    <property type="entry name" value="DSBA-like_thioredoxin_dom"/>
</dbReference>
<keyword evidence="4" id="KW-1015">Disulfide bond</keyword>
<dbReference type="PANTHER" id="PTHR35891">
    <property type="entry name" value="THIOL:DISULFIDE INTERCHANGE PROTEIN DSBA"/>
    <property type="match status" value="1"/>
</dbReference>
<dbReference type="CDD" id="cd03019">
    <property type="entry name" value="DsbA_DsbA"/>
    <property type="match status" value="1"/>
</dbReference>
<name>A0ABT1J5D0_9ACTN</name>
<dbReference type="InterPro" id="IPR023205">
    <property type="entry name" value="DsbA/DsbL"/>
</dbReference>
<dbReference type="EMBL" id="JAMZDX010000005">
    <property type="protein sequence ID" value="MCP2312241.1"/>
    <property type="molecule type" value="Genomic_DNA"/>
</dbReference>
<dbReference type="Gene3D" id="3.40.30.10">
    <property type="entry name" value="Glutaredoxin"/>
    <property type="match status" value="1"/>
</dbReference>
<feature type="chain" id="PRO_5046193584" description="Thiol:disulfide interchange protein DsbA" evidence="7">
    <location>
        <begin position="27"/>
        <end position="215"/>
    </location>
</feature>
<comment type="caution">
    <text evidence="9">The sequence shown here is derived from an EMBL/GenBank/DDBJ whole genome shotgun (WGS) entry which is preliminary data.</text>
</comment>
<evidence type="ECO:0000256" key="7">
    <source>
        <dbReference type="SAM" id="SignalP"/>
    </source>
</evidence>
<accession>A0ABT1J5D0</accession>
<sequence>MNPLLRSTVLLAAFAGLLGSPTGAVAAPAEPHEGTSSLGPDHPMPLRTASHRAVEFFWYDCTHSAQLEQPLERWALRHSADVTLRRIPAVWPGSGDEQVQRAHARLYYTLERLGEVDRLQQAVFRAVHEQRADLTTEDRAAAWAVRQGVDEVRFRTAYRSQEVQRATAGAADLFTRYRITELPTVVLDEGFRTMPSRAGGVDAMPSVLDRAVEEG</sequence>
<dbReference type="Proteomes" id="UP001206483">
    <property type="component" value="Unassembled WGS sequence"/>
</dbReference>